<proteinExistence type="predicted"/>
<reference evidence="2 3" key="1">
    <citation type="submission" date="2023-02" db="EMBL/GenBank/DDBJ databases">
        <title>Host association and intracellularity evolved multiple times independently in the Rickettsiales.</title>
        <authorList>
            <person name="Castelli M."/>
            <person name="Nardi T."/>
            <person name="Gammuto L."/>
            <person name="Bellinzona G."/>
            <person name="Sabaneyeva E."/>
            <person name="Potekhin A."/>
            <person name="Serra V."/>
            <person name="Petroni G."/>
            <person name="Sassera D."/>
        </authorList>
    </citation>
    <scope>NUCLEOTIDE SEQUENCE [LARGE SCALE GENOMIC DNA]</scope>
    <source>
        <strain evidence="2 3">BOD18</strain>
    </source>
</reference>
<organism evidence="2 3">
    <name type="scientific">Candidatus Cyrtobacter comes</name>
    <dbReference type="NCBI Taxonomy" id="675776"/>
    <lineage>
        <taxon>Bacteria</taxon>
        <taxon>Pseudomonadati</taxon>
        <taxon>Pseudomonadota</taxon>
        <taxon>Alphaproteobacteria</taxon>
        <taxon>Rickettsiales</taxon>
        <taxon>Candidatus Midichloriaceae</taxon>
        <taxon>Candidatus Cyrtobacter</taxon>
    </lineage>
</organism>
<evidence type="ECO:0000313" key="2">
    <source>
        <dbReference type="EMBL" id="MDZ5762384.1"/>
    </source>
</evidence>
<feature type="coiled-coil region" evidence="1">
    <location>
        <begin position="288"/>
        <end position="315"/>
    </location>
</feature>
<evidence type="ECO:0000256" key="1">
    <source>
        <dbReference type="SAM" id="Coils"/>
    </source>
</evidence>
<comment type="caution">
    <text evidence="2">The sequence shown here is derived from an EMBL/GenBank/DDBJ whole genome shotgun (WGS) entry which is preliminary data.</text>
</comment>
<keyword evidence="3" id="KW-1185">Reference proteome</keyword>
<sequence>MLNTVVSMKDIENTAYSELTQQIKLMEGFAKRTSSYAGDLLGVDVRYELFLIKSHIEKAKNSFMSALSDSEAEQKIMKLLDDDNLISKRLFKIIMGAQIDSKEISAELNSTEALNCVLHFMCTNKHTNNKLSDLSDVSNSGDDISNSGDDANNSVYNFNSTEAKDLFYRFLEYAIGNQELNTKLIELEKSQSLFEKEIYHDSIKSLKRLSYKSRHFDYITENFEKFSNIYTTLMDGGGYIEYKNRISIDEYGKLLDIIEAERVLEEIKKYTIISSDISEPVYIELKKLTALETICKNANELVNELEKHFLKFKKEKLEVGDIIVHDIQNKLTVENREPNKEEKEILAIRERYDHSAILNKEKKLSHILGNYREDEFVSKKIIFSDIFRIDIEKLLNKEILKKAQKTFSDDDLNEKVNQIYKESYDEIDKDSFEYTKNSDTKRKEAGMNSYSLKNNRLSKDALNRDSVFHKPSTKIQKKFKDIHKGFFGIDGELPDQMICSEFTAKIVLSCLIQTNIKLCSEFELKSGKNAITIPFTDTKQLDLMMPDQLIDSLKRAGCVERVPNSDMQKKFFKRPEKDLCVIVSGMARKFNASLFKSMDISSSEMCKELLDAFLEEHNKQFPHDKIELNRDIKSNIINDIESIVDKTIHKVKQLNLIEINRPDTKIERDTIIHSITEITQRIYEFIKNIKYTILTVINKELCIDMREAAEIIINNIEKPSKMWASKVSNDMEQDRHGGLKIS</sequence>
<dbReference type="EMBL" id="JARGYT010000043">
    <property type="protein sequence ID" value="MDZ5762384.1"/>
    <property type="molecule type" value="Genomic_DNA"/>
</dbReference>
<protein>
    <submittedName>
        <fullName evidence="2">Uncharacterized protein</fullName>
    </submittedName>
</protein>
<dbReference type="RefSeq" id="WP_322497854.1">
    <property type="nucleotide sequence ID" value="NZ_JARGYT010000043.1"/>
</dbReference>
<evidence type="ECO:0000313" key="3">
    <source>
        <dbReference type="Proteomes" id="UP001293791"/>
    </source>
</evidence>
<gene>
    <name evidence="2" type="ORF">Cyrtocomes_00763</name>
</gene>
<accession>A0ABU5L973</accession>
<keyword evidence="1" id="KW-0175">Coiled coil</keyword>
<name>A0ABU5L973_9RICK</name>
<dbReference type="Proteomes" id="UP001293791">
    <property type="component" value="Unassembled WGS sequence"/>
</dbReference>